<comment type="caution">
    <text evidence="12">The sequence shown here is derived from an EMBL/GenBank/DDBJ whole genome shotgun (WGS) entry which is preliminary data.</text>
</comment>
<dbReference type="EMBL" id="PRDL01000001">
    <property type="protein sequence ID" value="MBE8717653.1"/>
    <property type="molecule type" value="Genomic_DNA"/>
</dbReference>
<dbReference type="PANTHER" id="PTHR42894:SF1">
    <property type="entry name" value="N-(5'-PHOSPHORIBOSYL)ANTHRANILATE ISOMERASE"/>
    <property type="match status" value="1"/>
</dbReference>
<sequence>MSQGVAVAYIRTKICGITSVEDAIAVVEAGADAIGLVFYPPSSRFVQAEQAAAIARAAGPFVTVTGLFVDASADTINALLRQVPLHLLQFHGDEPAEFCESFGRPYIKALRMRPDMDVAAEIARYPSALGILLDAWRPGVPGGTGEVFDWHRVPSQAEKPLILAGGLTPDNVAEAVKTPGLYAVDVSGGVEQSPGKKDFRKVNAFIHNAKSGPNSGDTDRE</sequence>
<dbReference type="CDD" id="cd00405">
    <property type="entry name" value="PRAI"/>
    <property type="match status" value="1"/>
</dbReference>
<feature type="domain" description="N-(5'phosphoribosyl) anthranilate isomerase (PRAI)" evidence="11">
    <location>
        <begin position="13"/>
        <end position="207"/>
    </location>
</feature>
<dbReference type="Gene3D" id="3.20.20.70">
    <property type="entry name" value="Aldolase class I"/>
    <property type="match status" value="1"/>
</dbReference>
<evidence type="ECO:0000256" key="8">
    <source>
        <dbReference type="ARBA" id="ARBA00023141"/>
    </source>
</evidence>
<dbReference type="FunFam" id="3.20.20.70:FF:000075">
    <property type="entry name" value="Tryptophan biosynthesis protein TRP1"/>
    <property type="match status" value="1"/>
</dbReference>
<evidence type="ECO:0000256" key="10">
    <source>
        <dbReference type="HAMAP-Rule" id="MF_00135"/>
    </source>
</evidence>
<comment type="similarity">
    <text evidence="3 10">Belongs to the TrpF family.</text>
</comment>
<comment type="pathway">
    <text evidence="2 10">Amino-acid biosynthesis; L-tryptophan biosynthesis; L-tryptophan from chorismate: step 3/5.</text>
</comment>
<keyword evidence="7 10" id="KW-0822">Tryptophan biosynthesis</keyword>
<organism evidence="12 13">
    <name type="scientific">Cellvibrio polysaccharolyticus</name>
    <dbReference type="NCBI Taxonomy" id="2082724"/>
    <lineage>
        <taxon>Bacteria</taxon>
        <taxon>Pseudomonadati</taxon>
        <taxon>Pseudomonadota</taxon>
        <taxon>Gammaproteobacteria</taxon>
        <taxon>Cellvibrionales</taxon>
        <taxon>Cellvibrionaceae</taxon>
        <taxon>Cellvibrio</taxon>
    </lineage>
</organism>
<dbReference type="InterPro" id="IPR044643">
    <property type="entry name" value="TrpF_fam"/>
</dbReference>
<proteinExistence type="inferred from homology"/>
<keyword evidence="9 10" id="KW-0413">Isomerase</keyword>
<dbReference type="EC" id="5.3.1.24" evidence="4 10"/>
<accession>A0A928V2M6</accession>
<dbReference type="InterPro" id="IPR011060">
    <property type="entry name" value="RibuloseP-bd_barrel"/>
</dbReference>
<evidence type="ECO:0000256" key="1">
    <source>
        <dbReference type="ARBA" id="ARBA00001164"/>
    </source>
</evidence>
<evidence type="ECO:0000256" key="4">
    <source>
        <dbReference type="ARBA" id="ARBA00012572"/>
    </source>
</evidence>
<dbReference type="SUPFAM" id="SSF51366">
    <property type="entry name" value="Ribulose-phoshate binding barrel"/>
    <property type="match status" value="1"/>
</dbReference>
<keyword evidence="6 10" id="KW-0028">Amino-acid biosynthesis</keyword>
<dbReference type="HAMAP" id="MF_00135">
    <property type="entry name" value="PRAI"/>
    <property type="match status" value="1"/>
</dbReference>
<dbReference type="Pfam" id="PF00697">
    <property type="entry name" value="PRAI"/>
    <property type="match status" value="1"/>
</dbReference>
<evidence type="ECO:0000259" key="11">
    <source>
        <dbReference type="Pfam" id="PF00697"/>
    </source>
</evidence>
<dbReference type="AlphaFoldDB" id="A0A928V2M6"/>
<dbReference type="NCBIfam" id="NF002298">
    <property type="entry name" value="PRK01222.1-4"/>
    <property type="match status" value="1"/>
</dbReference>
<dbReference type="InterPro" id="IPR001240">
    <property type="entry name" value="PRAI_dom"/>
</dbReference>
<evidence type="ECO:0000313" key="12">
    <source>
        <dbReference type="EMBL" id="MBE8717653.1"/>
    </source>
</evidence>
<protein>
    <recommendedName>
        <fullName evidence="5 10">N-(5'-phosphoribosyl)anthranilate isomerase</fullName>
        <shortName evidence="10">PRAI</shortName>
        <ecNumber evidence="4 10">5.3.1.24</ecNumber>
    </recommendedName>
</protein>
<name>A0A928V2M6_9GAMM</name>
<evidence type="ECO:0000256" key="3">
    <source>
        <dbReference type="ARBA" id="ARBA00007571"/>
    </source>
</evidence>
<evidence type="ECO:0000313" key="13">
    <source>
        <dbReference type="Proteomes" id="UP000652567"/>
    </source>
</evidence>
<evidence type="ECO:0000256" key="7">
    <source>
        <dbReference type="ARBA" id="ARBA00022822"/>
    </source>
</evidence>
<evidence type="ECO:0000256" key="5">
    <source>
        <dbReference type="ARBA" id="ARBA00022272"/>
    </source>
</evidence>
<dbReference type="InterPro" id="IPR013785">
    <property type="entry name" value="Aldolase_TIM"/>
</dbReference>
<dbReference type="PANTHER" id="PTHR42894">
    <property type="entry name" value="N-(5'-PHOSPHORIBOSYL)ANTHRANILATE ISOMERASE"/>
    <property type="match status" value="1"/>
</dbReference>
<dbReference type="GO" id="GO:0004640">
    <property type="term" value="F:phosphoribosylanthranilate isomerase activity"/>
    <property type="evidence" value="ECO:0007669"/>
    <property type="project" value="UniProtKB-UniRule"/>
</dbReference>
<comment type="catalytic activity">
    <reaction evidence="1 10">
        <text>N-(5-phospho-beta-D-ribosyl)anthranilate = 1-(2-carboxyphenylamino)-1-deoxy-D-ribulose 5-phosphate</text>
        <dbReference type="Rhea" id="RHEA:21540"/>
        <dbReference type="ChEBI" id="CHEBI:18277"/>
        <dbReference type="ChEBI" id="CHEBI:58613"/>
        <dbReference type="EC" id="5.3.1.24"/>
    </reaction>
</comment>
<dbReference type="GO" id="GO:0000162">
    <property type="term" value="P:L-tryptophan biosynthetic process"/>
    <property type="evidence" value="ECO:0007669"/>
    <property type="project" value="UniProtKB-UniRule"/>
</dbReference>
<evidence type="ECO:0000256" key="2">
    <source>
        <dbReference type="ARBA" id="ARBA00004664"/>
    </source>
</evidence>
<evidence type="ECO:0000256" key="9">
    <source>
        <dbReference type="ARBA" id="ARBA00023235"/>
    </source>
</evidence>
<reference evidence="12" key="1">
    <citation type="submission" date="2018-07" db="EMBL/GenBank/DDBJ databases">
        <title>Genome assembly of strain Ka43.</title>
        <authorList>
            <person name="Kukolya J."/>
            <person name="Nagy I."/>
            <person name="Horvath B."/>
            <person name="Toth A."/>
        </authorList>
    </citation>
    <scope>NUCLEOTIDE SEQUENCE</scope>
    <source>
        <strain evidence="12">KB43</strain>
    </source>
</reference>
<keyword evidence="8 10" id="KW-0057">Aromatic amino acid biosynthesis</keyword>
<keyword evidence="13" id="KW-1185">Reference proteome</keyword>
<evidence type="ECO:0000256" key="6">
    <source>
        <dbReference type="ARBA" id="ARBA00022605"/>
    </source>
</evidence>
<gene>
    <name evidence="10" type="primary">trpF</name>
    <name evidence="12" type="ORF">C4F51_10690</name>
</gene>
<dbReference type="Proteomes" id="UP000652567">
    <property type="component" value="Unassembled WGS sequence"/>
</dbReference>